<evidence type="ECO:0000256" key="3">
    <source>
        <dbReference type="ARBA" id="ARBA00011738"/>
    </source>
</evidence>
<keyword evidence="9" id="KW-0732">Signal</keyword>
<proteinExistence type="inferred from homology"/>
<dbReference type="AlphaFoldDB" id="A0A1H0WEF6"/>
<dbReference type="GO" id="GO:0005576">
    <property type="term" value="C:extracellular region"/>
    <property type="evidence" value="ECO:0007669"/>
    <property type="project" value="UniProtKB-SubCell"/>
</dbReference>
<reference evidence="12" key="1">
    <citation type="submission" date="2016-10" db="EMBL/GenBank/DDBJ databases">
        <authorList>
            <person name="Varghese N."/>
            <person name="Submissions S."/>
        </authorList>
    </citation>
    <scope>NUCLEOTIDE SEQUENCE [LARGE SCALE GENOMIC DNA]</scope>
    <source>
        <strain evidence="12">IBRC-M 10655</strain>
    </source>
</reference>
<evidence type="ECO:0000259" key="10">
    <source>
        <dbReference type="Pfam" id="PF00720"/>
    </source>
</evidence>
<dbReference type="STRING" id="504798.SAMN05421871_107174"/>
<evidence type="ECO:0000313" key="11">
    <source>
        <dbReference type="EMBL" id="SDP88968.1"/>
    </source>
</evidence>
<keyword evidence="5 8" id="KW-0646">Protease inhibitor</keyword>
<dbReference type="InterPro" id="IPR000691">
    <property type="entry name" value="Prot_inh_I16_SSI"/>
</dbReference>
<feature type="chain" id="PRO_5039233039" evidence="9">
    <location>
        <begin position="25"/>
        <end position="129"/>
    </location>
</feature>
<evidence type="ECO:0000256" key="7">
    <source>
        <dbReference type="ARBA" id="ARBA00023157"/>
    </source>
</evidence>
<dbReference type="EMBL" id="FNJB01000020">
    <property type="protein sequence ID" value="SDP88968.1"/>
    <property type="molecule type" value="Genomic_DNA"/>
</dbReference>
<dbReference type="Gene3D" id="3.30.350.10">
    <property type="entry name" value="Subtilisin inhibitor-like"/>
    <property type="match status" value="1"/>
</dbReference>
<evidence type="ECO:0000256" key="6">
    <source>
        <dbReference type="ARBA" id="ARBA00022900"/>
    </source>
</evidence>
<dbReference type="InterPro" id="IPR023549">
    <property type="entry name" value="Subtilisin_inhibitor"/>
</dbReference>
<evidence type="ECO:0000256" key="2">
    <source>
        <dbReference type="ARBA" id="ARBA00010472"/>
    </source>
</evidence>
<feature type="domain" description="Subtilisin inhibitor" evidence="10">
    <location>
        <begin position="32"/>
        <end position="115"/>
    </location>
</feature>
<dbReference type="RefSeq" id="WP_091383825.1">
    <property type="nucleotide sequence ID" value="NZ_FNDV01000007.1"/>
</dbReference>
<organism evidence="11 12">
    <name type="scientific">Actinokineospora alba</name>
    <dbReference type="NCBI Taxonomy" id="504798"/>
    <lineage>
        <taxon>Bacteria</taxon>
        <taxon>Bacillati</taxon>
        <taxon>Actinomycetota</taxon>
        <taxon>Actinomycetes</taxon>
        <taxon>Pseudonocardiales</taxon>
        <taxon>Pseudonocardiaceae</taxon>
        <taxon>Actinokineospora</taxon>
    </lineage>
</organism>
<evidence type="ECO:0000256" key="1">
    <source>
        <dbReference type="ARBA" id="ARBA00004613"/>
    </source>
</evidence>
<dbReference type="SUPFAM" id="SSF55399">
    <property type="entry name" value="Subtilisin inhibitor"/>
    <property type="match status" value="1"/>
</dbReference>
<keyword evidence="4" id="KW-0964">Secreted</keyword>
<feature type="signal peptide" evidence="9">
    <location>
        <begin position="1"/>
        <end position="24"/>
    </location>
</feature>
<evidence type="ECO:0000256" key="9">
    <source>
        <dbReference type="SAM" id="SignalP"/>
    </source>
</evidence>
<name>A0A1H0WEF6_9PSEU</name>
<keyword evidence="6 8" id="KW-0722">Serine protease inhibitor</keyword>
<evidence type="ECO:0000313" key="12">
    <source>
        <dbReference type="Proteomes" id="UP000199651"/>
    </source>
</evidence>
<dbReference type="GO" id="GO:0004867">
    <property type="term" value="F:serine-type endopeptidase inhibitor activity"/>
    <property type="evidence" value="ECO:0007669"/>
    <property type="project" value="UniProtKB-KW"/>
</dbReference>
<dbReference type="Proteomes" id="UP000199651">
    <property type="component" value="Unassembled WGS sequence"/>
</dbReference>
<comment type="similarity">
    <text evidence="2 8">Belongs to the protease inhibitor I16 (SSI) family.</text>
</comment>
<dbReference type="InterPro" id="IPR036819">
    <property type="entry name" value="Subtilisin_inhibitor-like_sf"/>
</dbReference>
<keyword evidence="12" id="KW-1185">Reference proteome</keyword>
<keyword evidence="7" id="KW-1015">Disulfide bond</keyword>
<comment type="subunit">
    <text evidence="3">Homodimer.</text>
</comment>
<gene>
    <name evidence="11" type="ORF">SAMN05192558_12049</name>
</gene>
<dbReference type="Pfam" id="PF00720">
    <property type="entry name" value="SSI"/>
    <property type="match status" value="1"/>
</dbReference>
<evidence type="ECO:0000256" key="8">
    <source>
        <dbReference type="RuleBase" id="RU003471"/>
    </source>
</evidence>
<dbReference type="PRINTS" id="PR00294">
    <property type="entry name" value="SSBTLNINHBTR"/>
</dbReference>
<sequence>MFRKTLIGAFGISVAVVCAPAASAHHMIPESAALVLTVTGSESPTMTGTLQCRPAGGKHRKPAAACHELSLVDGDFDKLNIDRDRACTLQYDPVYVTATGHWKGKKVDFATSYGNPCQFAVMTGPVFAV</sequence>
<evidence type="ECO:0000256" key="5">
    <source>
        <dbReference type="ARBA" id="ARBA00022690"/>
    </source>
</evidence>
<evidence type="ECO:0000256" key="4">
    <source>
        <dbReference type="ARBA" id="ARBA00022525"/>
    </source>
</evidence>
<comment type="subcellular location">
    <subcellularLocation>
        <location evidence="1">Secreted</location>
    </subcellularLocation>
</comment>
<accession>A0A1H0WEF6</accession>
<protein>
    <submittedName>
        <fullName evidence="11">Subtilisin inhibitor-like</fullName>
    </submittedName>
</protein>
<dbReference type="OrthoDB" id="4567948at2"/>